<dbReference type="RefSeq" id="WP_235293625.1">
    <property type="nucleotide sequence ID" value="NZ_BSOH01000020.1"/>
</dbReference>
<dbReference type="EMBL" id="BSOH01000020">
    <property type="protein sequence ID" value="GLR18260.1"/>
    <property type="molecule type" value="Genomic_DNA"/>
</dbReference>
<reference evidence="1" key="2">
    <citation type="submission" date="2023-01" db="EMBL/GenBank/DDBJ databases">
        <title>Draft genome sequence of Portibacter lacus strain NBRC 108769.</title>
        <authorList>
            <person name="Sun Q."/>
            <person name="Mori K."/>
        </authorList>
    </citation>
    <scope>NUCLEOTIDE SEQUENCE</scope>
    <source>
        <strain evidence="1">NBRC 108769</strain>
    </source>
</reference>
<name>A0AA37SUL5_9BACT</name>
<keyword evidence="2" id="KW-1185">Reference proteome</keyword>
<comment type="caution">
    <text evidence="1">The sequence shown here is derived from an EMBL/GenBank/DDBJ whole genome shotgun (WGS) entry which is preliminary data.</text>
</comment>
<protein>
    <submittedName>
        <fullName evidence="1">Uncharacterized protein</fullName>
    </submittedName>
</protein>
<evidence type="ECO:0000313" key="2">
    <source>
        <dbReference type="Proteomes" id="UP001156666"/>
    </source>
</evidence>
<reference evidence="1" key="1">
    <citation type="journal article" date="2014" name="Int. J. Syst. Evol. Microbiol.">
        <title>Complete genome sequence of Corynebacterium casei LMG S-19264T (=DSM 44701T), isolated from a smear-ripened cheese.</title>
        <authorList>
            <consortium name="US DOE Joint Genome Institute (JGI-PGF)"/>
            <person name="Walter F."/>
            <person name="Albersmeier A."/>
            <person name="Kalinowski J."/>
            <person name="Ruckert C."/>
        </authorList>
    </citation>
    <scope>NUCLEOTIDE SEQUENCE</scope>
    <source>
        <strain evidence="1">NBRC 108769</strain>
    </source>
</reference>
<sequence length="241" mass="28058">MRIYRKWLETTVNKNYSEMGLDMRPMGKPKKGFEKRYTQIFNIVSGKEKQELSIFDKLKGKKLKSKDELLQEWFANQIQSYETIKAPKVGRDQEADEWMKKNYDETVHKISLEEFMAEQKDYYVIELAKEKDGVPIYKAFGQDENVLRGEFLRGCVDIIGKELVAEAWGTKLADETLDYGRRLSNAADEIAKKHNLEHLKTQRNAPDDDSNAIANKLHIVYSVAKWLIFYGKNGHGYEADF</sequence>
<accession>A0AA37SUL5</accession>
<gene>
    <name evidence="1" type="ORF">GCM10007940_28760</name>
</gene>
<dbReference type="AlphaFoldDB" id="A0AA37SUL5"/>
<organism evidence="1 2">
    <name type="scientific">Portibacter lacus</name>
    <dbReference type="NCBI Taxonomy" id="1099794"/>
    <lineage>
        <taxon>Bacteria</taxon>
        <taxon>Pseudomonadati</taxon>
        <taxon>Bacteroidota</taxon>
        <taxon>Saprospiria</taxon>
        <taxon>Saprospirales</taxon>
        <taxon>Haliscomenobacteraceae</taxon>
        <taxon>Portibacter</taxon>
    </lineage>
</organism>
<dbReference type="Proteomes" id="UP001156666">
    <property type="component" value="Unassembled WGS sequence"/>
</dbReference>
<proteinExistence type="predicted"/>
<evidence type="ECO:0000313" key="1">
    <source>
        <dbReference type="EMBL" id="GLR18260.1"/>
    </source>
</evidence>